<feature type="compositionally biased region" description="Polar residues" evidence="2">
    <location>
        <begin position="924"/>
        <end position="933"/>
    </location>
</feature>
<feature type="compositionally biased region" description="Pro residues" evidence="2">
    <location>
        <begin position="358"/>
        <end position="377"/>
    </location>
</feature>
<keyword evidence="1" id="KW-0175">Coiled coil</keyword>
<feature type="compositionally biased region" description="Low complexity" evidence="2">
    <location>
        <begin position="912"/>
        <end position="923"/>
    </location>
</feature>
<organism evidence="3 4">
    <name type="scientific">Meripilus lineatus</name>
    <dbReference type="NCBI Taxonomy" id="2056292"/>
    <lineage>
        <taxon>Eukaryota</taxon>
        <taxon>Fungi</taxon>
        <taxon>Dikarya</taxon>
        <taxon>Basidiomycota</taxon>
        <taxon>Agaricomycotina</taxon>
        <taxon>Agaricomycetes</taxon>
        <taxon>Polyporales</taxon>
        <taxon>Meripilaceae</taxon>
        <taxon>Meripilus</taxon>
    </lineage>
</organism>
<comment type="caution">
    <text evidence="3">The sequence shown here is derived from an EMBL/GenBank/DDBJ whole genome shotgun (WGS) entry which is preliminary data.</text>
</comment>
<feature type="region of interest" description="Disordered" evidence="2">
    <location>
        <begin position="1"/>
        <end position="77"/>
    </location>
</feature>
<evidence type="ECO:0000256" key="1">
    <source>
        <dbReference type="SAM" id="Coils"/>
    </source>
</evidence>
<feature type="compositionally biased region" description="Polar residues" evidence="2">
    <location>
        <begin position="730"/>
        <end position="765"/>
    </location>
</feature>
<dbReference type="Proteomes" id="UP001212997">
    <property type="component" value="Unassembled WGS sequence"/>
</dbReference>
<gene>
    <name evidence="3" type="ORF">NLI96_g1217</name>
</gene>
<feature type="compositionally biased region" description="Pro residues" evidence="2">
    <location>
        <begin position="682"/>
        <end position="691"/>
    </location>
</feature>
<accession>A0AAD5VCG5</accession>
<feature type="compositionally biased region" description="Basic and acidic residues" evidence="2">
    <location>
        <begin position="514"/>
        <end position="525"/>
    </location>
</feature>
<feature type="compositionally biased region" description="Polar residues" evidence="2">
    <location>
        <begin position="902"/>
        <end position="911"/>
    </location>
</feature>
<feature type="compositionally biased region" description="Polar residues" evidence="2">
    <location>
        <begin position="943"/>
        <end position="953"/>
    </location>
</feature>
<feature type="region of interest" description="Disordered" evidence="2">
    <location>
        <begin position="241"/>
        <end position="953"/>
    </location>
</feature>
<feature type="compositionally biased region" description="Basic and acidic residues" evidence="2">
    <location>
        <begin position="492"/>
        <end position="506"/>
    </location>
</feature>
<feature type="compositionally biased region" description="Basic and acidic residues" evidence="2">
    <location>
        <begin position="589"/>
        <end position="601"/>
    </location>
</feature>
<dbReference type="EMBL" id="JANAWD010000023">
    <property type="protein sequence ID" value="KAJ3490744.1"/>
    <property type="molecule type" value="Genomic_DNA"/>
</dbReference>
<keyword evidence="4" id="KW-1185">Reference proteome</keyword>
<feature type="compositionally biased region" description="Pro residues" evidence="2">
    <location>
        <begin position="638"/>
        <end position="647"/>
    </location>
</feature>
<name>A0AAD5VCG5_9APHY</name>
<feature type="compositionally biased region" description="Basic residues" evidence="2">
    <location>
        <begin position="64"/>
        <end position="75"/>
    </location>
</feature>
<feature type="coiled-coil region" evidence="1">
    <location>
        <begin position="102"/>
        <end position="199"/>
    </location>
</feature>
<sequence length="953" mass="103473">MADLDSLELFGPHRHSDGSEGTDIQDLVDSRLNLSTHHDYSPTPHSPATDSRSSESNLESPSHDRRRRSHKKDRTRYHEVEQELVKLLMSEGREEKQHRKLLRAALDKLDGERLRAQEAERRALELAERFRVVNDARMEAQAELARVKEELSYYKLEYDVAQRELKRGQEMLNHAEAQRDDAEATAARARSAAQRIKEKHLVLLAREEGRKIGYKEGLERGYEEGRAFGYTSGRRMNIPLVEDDDEDIPPPSTSGARTEPLTDLTMRNLPSPDGDRTTIDQSEPPYPLPPENPVGAQGSRFHENDMTPSTTPFAHPIPIHEAPPSQVHPLTPIPPDNWIPPADSDNYISIPPAHEFQRPPPTSATPPPIPIPPPPHSNPREGRTSSESGGVDYTYAKGRSSPRSLAESVPSTTMSNFDLLNSPKSSSRNTPRNTREVGSGLSVIHEVSSSMEHSPAMDNAGMPEPISFPAGPVNPHQERHVEVPSAAVTSPLRERHSGPRLAEEVRYSNPVVLDEWRRTTADETRSASPRSSGPRRPAVLTMPAPLAEDNRPRSVSSDRSSSAGRSRTPNAGYGTPQRQIPPSRLRQSHTLDPDSSREHHAANASSDIEINVEPPSAPESHSSPLYPATSGMLTPSNAPSPLPPQQPEPRHEEVPTEPNTPTMGRLPSIGILPMPAGGFPPGFVPSGPPGPSMSNAIPIHAPVAQTSPRIPGMHIYAPSSSTPPVHHRSASTSSPLNPNYTGQSNNGRHSRNRSASGMGSMSPDSVQEKIAAPPFRPSSAMSGAYDSPRVSTPTRNPYASAPTPPGVRYPDPSYIQGLGRPPSASGTMSPRSISSRHQRSLSMNAGSTPGPHPRPLSGPANPPPDMRRVPSAGSMSSTHSRKSVTHYDPSSYVDPAYLASSEDLTSVRSPQTSANTKANASASRNFQFVSGSRGSEPPVIPSLYSNGSGRKGR</sequence>
<evidence type="ECO:0000313" key="3">
    <source>
        <dbReference type="EMBL" id="KAJ3490744.1"/>
    </source>
</evidence>
<feature type="compositionally biased region" description="Pro residues" evidence="2">
    <location>
        <begin position="850"/>
        <end position="864"/>
    </location>
</feature>
<feature type="compositionally biased region" description="Polar residues" evidence="2">
    <location>
        <begin position="824"/>
        <end position="833"/>
    </location>
</feature>
<feature type="compositionally biased region" description="Low complexity" evidence="2">
    <location>
        <begin position="526"/>
        <end position="538"/>
    </location>
</feature>
<evidence type="ECO:0000256" key="2">
    <source>
        <dbReference type="SAM" id="MobiDB-lite"/>
    </source>
</evidence>
<dbReference type="AlphaFoldDB" id="A0AAD5VCG5"/>
<feature type="compositionally biased region" description="Polar residues" evidence="2">
    <location>
        <begin position="409"/>
        <end position="432"/>
    </location>
</feature>
<proteinExistence type="predicted"/>
<evidence type="ECO:0000313" key="4">
    <source>
        <dbReference type="Proteomes" id="UP001212997"/>
    </source>
</evidence>
<reference evidence="3" key="1">
    <citation type="submission" date="2022-07" db="EMBL/GenBank/DDBJ databases">
        <title>Genome Sequence of Physisporinus lineatus.</title>
        <authorList>
            <person name="Buettner E."/>
        </authorList>
    </citation>
    <scope>NUCLEOTIDE SEQUENCE</scope>
    <source>
        <strain evidence="3">VT162</strain>
    </source>
</reference>
<protein>
    <submittedName>
        <fullName evidence="3">Uncharacterized protein</fullName>
    </submittedName>
</protein>
<feature type="compositionally biased region" description="Low complexity" evidence="2">
    <location>
        <begin position="553"/>
        <end position="567"/>
    </location>
</feature>